<organism evidence="1">
    <name type="scientific">Arion vulgaris</name>
    <dbReference type="NCBI Taxonomy" id="1028688"/>
    <lineage>
        <taxon>Eukaryota</taxon>
        <taxon>Metazoa</taxon>
        <taxon>Spiralia</taxon>
        <taxon>Lophotrochozoa</taxon>
        <taxon>Mollusca</taxon>
        <taxon>Gastropoda</taxon>
        <taxon>Heterobranchia</taxon>
        <taxon>Euthyneura</taxon>
        <taxon>Panpulmonata</taxon>
        <taxon>Eupulmonata</taxon>
        <taxon>Stylommatophora</taxon>
        <taxon>Helicina</taxon>
        <taxon>Arionoidea</taxon>
        <taxon>Arionidae</taxon>
        <taxon>Arion</taxon>
    </lineage>
</organism>
<sequence>MTYLPYSSPLPVKNMASPVVRYFSRFLTYFLYGFREQSSNPQFLKKTPSPSLFRT</sequence>
<dbReference type="EMBL" id="HACG01039838">
    <property type="protein sequence ID" value="CEK86703.1"/>
    <property type="molecule type" value="Transcribed_RNA"/>
</dbReference>
<name>A0A0B7B0Y7_9EUPU</name>
<evidence type="ECO:0000313" key="1">
    <source>
        <dbReference type="EMBL" id="CEK86703.1"/>
    </source>
</evidence>
<gene>
    <name evidence="1" type="primary">ORF155286</name>
</gene>
<feature type="non-terminal residue" evidence="1">
    <location>
        <position position="55"/>
    </location>
</feature>
<protein>
    <submittedName>
        <fullName evidence="1">Uncharacterized protein</fullName>
    </submittedName>
</protein>
<accession>A0A0B7B0Y7</accession>
<reference evidence="1" key="1">
    <citation type="submission" date="2014-12" db="EMBL/GenBank/DDBJ databases">
        <title>Insight into the proteome of Arion vulgaris.</title>
        <authorList>
            <person name="Aradska J."/>
            <person name="Bulat T."/>
            <person name="Smidak R."/>
            <person name="Sarate P."/>
            <person name="Gangsoo J."/>
            <person name="Sialana F."/>
            <person name="Bilban M."/>
            <person name="Lubec G."/>
        </authorList>
    </citation>
    <scope>NUCLEOTIDE SEQUENCE</scope>
    <source>
        <tissue evidence="1">Skin</tissue>
    </source>
</reference>
<proteinExistence type="predicted"/>
<dbReference type="AlphaFoldDB" id="A0A0B7B0Y7"/>